<dbReference type="Proteomes" id="UP001151760">
    <property type="component" value="Unassembled WGS sequence"/>
</dbReference>
<proteinExistence type="predicted"/>
<evidence type="ECO:0000313" key="1">
    <source>
        <dbReference type="EMBL" id="GJT94763.1"/>
    </source>
</evidence>
<keyword evidence="2" id="KW-1185">Reference proteome</keyword>
<organism evidence="1 2">
    <name type="scientific">Tanacetum coccineum</name>
    <dbReference type="NCBI Taxonomy" id="301880"/>
    <lineage>
        <taxon>Eukaryota</taxon>
        <taxon>Viridiplantae</taxon>
        <taxon>Streptophyta</taxon>
        <taxon>Embryophyta</taxon>
        <taxon>Tracheophyta</taxon>
        <taxon>Spermatophyta</taxon>
        <taxon>Magnoliopsida</taxon>
        <taxon>eudicotyledons</taxon>
        <taxon>Gunneridae</taxon>
        <taxon>Pentapetalae</taxon>
        <taxon>asterids</taxon>
        <taxon>campanulids</taxon>
        <taxon>Asterales</taxon>
        <taxon>Asteraceae</taxon>
        <taxon>Asteroideae</taxon>
        <taxon>Anthemideae</taxon>
        <taxon>Anthemidinae</taxon>
        <taxon>Tanacetum</taxon>
    </lineage>
</organism>
<sequence>MLGRVERPGGRGALEVLGKHCGGIRRLAFCRVGVGQSLGWAAWSGYQGLRDVWWVSEKGVMGEVMRVVVLGREKRGAEMGPRIRMDVCRGRGVELRRGGHVVGWREWGEEWVGARLLGAPYGGGPSGGYVGAGRSVKGGVRGGGALEYW</sequence>
<evidence type="ECO:0000313" key="2">
    <source>
        <dbReference type="Proteomes" id="UP001151760"/>
    </source>
</evidence>
<accession>A0ABQ5I5U1</accession>
<comment type="caution">
    <text evidence="1">The sequence shown here is derived from an EMBL/GenBank/DDBJ whole genome shotgun (WGS) entry which is preliminary data.</text>
</comment>
<name>A0ABQ5I5U1_9ASTR</name>
<gene>
    <name evidence="1" type="ORF">Tco_1090281</name>
</gene>
<dbReference type="EMBL" id="BQNB010020326">
    <property type="protein sequence ID" value="GJT94763.1"/>
    <property type="molecule type" value="Genomic_DNA"/>
</dbReference>
<reference evidence="1" key="1">
    <citation type="journal article" date="2022" name="Int. J. Mol. Sci.">
        <title>Draft Genome of Tanacetum Coccineum: Genomic Comparison of Closely Related Tanacetum-Family Plants.</title>
        <authorList>
            <person name="Yamashiro T."/>
            <person name="Shiraishi A."/>
            <person name="Nakayama K."/>
            <person name="Satake H."/>
        </authorList>
    </citation>
    <scope>NUCLEOTIDE SEQUENCE</scope>
</reference>
<reference evidence="1" key="2">
    <citation type="submission" date="2022-01" db="EMBL/GenBank/DDBJ databases">
        <authorList>
            <person name="Yamashiro T."/>
            <person name="Shiraishi A."/>
            <person name="Satake H."/>
            <person name="Nakayama K."/>
        </authorList>
    </citation>
    <scope>NUCLEOTIDE SEQUENCE</scope>
</reference>
<protein>
    <submittedName>
        <fullName evidence="1">Uncharacterized protein</fullName>
    </submittedName>
</protein>